<dbReference type="EMBL" id="QMFB01000034">
    <property type="protein sequence ID" value="RAV12188.1"/>
    <property type="molecule type" value="Genomic_DNA"/>
</dbReference>
<comment type="caution">
    <text evidence="2">The sequence shown here is derived from an EMBL/GenBank/DDBJ whole genome shotgun (WGS) entry which is preliminary data.</text>
</comment>
<organism evidence="2 3">
    <name type="scientific">Paenibacillus contaminans</name>
    <dbReference type="NCBI Taxonomy" id="450362"/>
    <lineage>
        <taxon>Bacteria</taxon>
        <taxon>Bacillati</taxon>
        <taxon>Bacillota</taxon>
        <taxon>Bacilli</taxon>
        <taxon>Bacillales</taxon>
        <taxon>Paenibacillaceae</taxon>
        <taxon>Paenibacillus</taxon>
    </lineage>
</organism>
<dbReference type="PANTHER" id="PTHR43649">
    <property type="entry name" value="ARABINOSE-BINDING PROTEIN-RELATED"/>
    <property type="match status" value="1"/>
</dbReference>
<dbReference type="PANTHER" id="PTHR43649:SF33">
    <property type="entry name" value="POLYGALACTURONAN_RHAMNOGALACTURONAN-BINDING PROTEIN YTCQ"/>
    <property type="match status" value="1"/>
</dbReference>
<keyword evidence="1" id="KW-0732">Signal</keyword>
<dbReference type="AlphaFoldDB" id="A0A329LXM3"/>
<dbReference type="Gene3D" id="3.40.190.10">
    <property type="entry name" value="Periplasmic binding protein-like II"/>
    <property type="match status" value="2"/>
</dbReference>
<name>A0A329LXM3_9BACL</name>
<dbReference type="InterPro" id="IPR050490">
    <property type="entry name" value="Bact_solute-bd_prot1"/>
</dbReference>
<evidence type="ECO:0000313" key="3">
    <source>
        <dbReference type="Proteomes" id="UP000250369"/>
    </source>
</evidence>
<dbReference type="PROSITE" id="PS51257">
    <property type="entry name" value="PROKAR_LIPOPROTEIN"/>
    <property type="match status" value="1"/>
</dbReference>
<dbReference type="OrthoDB" id="2492023at2"/>
<sequence>MRQRKGEAWKKAGKWVACTSIAASVLAGCSGGGDGNNEGTKASTAPSASSGPYAKHLDISWVGHNQIGKINDAVNNPVKKMIEEKFNVTLTMVPLDVHNKEQVNLYFADGKTADHIRLNVSSTFLMEQGLVREVPEETLRKLMPDWMKSIESMVDPKIVASSMKFKGKLYAVPFINYSNLQPWVMGVRKDWLDNVGIAKVPETLDEYHEMLKRFTFNDPDKNGKNDTYGGHGLQLYLRGAFGLGSGNAFYADGSGKVYSSVLTDNYKQYLKTIQAWYKEGLIDPESITDQRPQQRAKWADGKFGVLADHPWWYASTTAGNITKMVTDKNANAKIEFLKPFTGPSGDKGAGGASYPAMQSGFYFGNKTSDEKMERIMAIKNFMSADDNFYIRAYFGEEGKGYTRDSDGVIKVAPDYLSIDKITQEGIGQYFALRPDNWEFYKKNNVLKIDAPAYDVAMSSPKKYNDVNFTVNSTNEAALKYGTAVSTVVTEFETNATVGKLDIDKEWDAFKKKYLDAGGQAILDNYQKLHDEAKK</sequence>
<evidence type="ECO:0000313" key="2">
    <source>
        <dbReference type="EMBL" id="RAV12188.1"/>
    </source>
</evidence>
<accession>A0A329LXM3</accession>
<proteinExistence type="predicted"/>
<dbReference type="Proteomes" id="UP000250369">
    <property type="component" value="Unassembled WGS sequence"/>
</dbReference>
<reference evidence="2 3" key="1">
    <citation type="journal article" date="2009" name="Int. J. Syst. Evol. Microbiol.">
        <title>Paenibacillus contaminans sp. nov., isolated from a contaminated laboratory plate.</title>
        <authorList>
            <person name="Chou J.H."/>
            <person name="Lee J.H."/>
            <person name="Lin M.C."/>
            <person name="Chang P.S."/>
            <person name="Arun A.B."/>
            <person name="Young C.C."/>
            <person name="Chen W.M."/>
        </authorList>
    </citation>
    <scope>NUCLEOTIDE SEQUENCE [LARGE SCALE GENOMIC DNA]</scope>
    <source>
        <strain evidence="2 3">CKOBP-6</strain>
    </source>
</reference>
<gene>
    <name evidence="2" type="ORF">DQG23_35295</name>
</gene>
<evidence type="ECO:0000256" key="1">
    <source>
        <dbReference type="ARBA" id="ARBA00022729"/>
    </source>
</evidence>
<protein>
    <recommendedName>
        <fullName evidence="4">ABC transporter substrate-binding protein</fullName>
    </recommendedName>
</protein>
<dbReference type="SUPFAM" id="SSF53850">
    <property type="entry name" value="Periplasmic binding protein-like II"/>
    <property type="match status" value="1"/>
</dbReference>
<evidence type="ECO:0008006" key="4">
    <source>
        <dbReference type="Google" id="ProtNLM"/>
    </source>
</evidence>
<keyword evidence="3" id="KW-1185">Reference proteome</keyword>
<dbReference type="RefSeq" id="WP_113035737.1">
    <property type="nucleotide sequence ID" value="NZ_QMFB01000034.1"/>
</dbReference>